<dbReference type="Bgee" id="ENSXETG00000027213">
    <property type="expression patterns" value="Expressed in neurula embryo and 12 other cell types or tissues"/>
</dbReference>
<evidence type="ECO:0000256" key="2">
    <source>
        <dbReference type="ARBA" id="ARBA00022525"/>
    </source>
</evidence>
<proteinExistence type="predicted"/>
<dbReference type="InterPro" id="IPR050735">
    <property type="entry name" value="Kininogen_Fetuin_HRG"/>
</dbReference>
<reference evidence="9" key="1">
    <citation type="journal article" date="2010" name="Science">
        <title>The genome of the Western clawed frog Xenopus tropicalis.</title>
        <authorList>
            <person name="Hellsten U."/>
            <person name="Harland R.M."/>
            <person name="Gilchrist M.J."/>
            <person name="Hendrix D."/>
            <person name="Jurka J."/>
            <person name="Kapitonov V."/>
            <person name="Ovcharenko I."/>
            <person name="Putnam N.H."/>
            <person name="Shu S."/>
            <person name="Taher L."/>
            <person name="Blitz I.L."/>
            <person name="Blumberg B."/>
            <person name="Dichmann D.S."/>
            <person name="Dubchak I."/>
            <person name="Amaya E."/>
            <person name="Detter J.C."/>
            <person name="Fletcher R."/>
            <person name="Gerhard D.S."/>
            <person name="Goodstein D."/>
            <person name="Graves T."/>
            <person name="Grigoriev I.V."/>
            <person name="Grimwood J."/>
            <person name="Kawashima T."/>
            <person name="Lindquist E."/>
            <person name="Lucas S.M."/>
            <person name="Mead P.E."/>
            <person name="Mitros T."/>
            <person name="Ogino H."/>
            <person name="Ohta Y."/>
            <person name="Poliakov A.V."/>
            <person name="Pollet N."/>
            <person name="Robert J."/>
            <person name="Salamov A."/>
            <person name="Sater A.K."/>
            <person name="Schmutz J."/>
            <person name="Terry A."/>
            <person name="Vize P.D."/>
            <person name="Warren W.C."/>
            <person name="Wells D."/>
            <person name="Wills A."/>
            <person name="Wilson R.K."/>
            <person name="Zimmerman L.B."/>
            <person name="Zorn A.M."/>
            <person name="Grainger R."/>
            <person name="Grammer T."/>
            <person name="Khokha M.K."/>
            <person name="Richardson P.M."/>
            <person name="Rokhsar D.S."/>
        </authorList>
    </citation>
    <scope>NUCLEOTIDE SEQUENCE [LARGE SCALE GENOMIC DNA]</scope>
    <source>
        <strain evidence="9">Nigerian</strain>
    </source>
</reference>
<dbReference type="Ensembl" id="ENSXETT00000088219">
    <property type="protein sequence ID" value="ENSXETP00000070738"/>
    <property type="gene ID" value="ENSXETG00000027213"/>
</dbReference>
<dbReference type="Gene3D" id="3.10.450.10">
    <property type="match status" value="2"/>
</dbReference>
<dbReference type="PANTHER" id="PTHR13814">
    <property type="entry name" value="FETUIN"/>
    <property type="match status" value="1"/>
</dbReference>
<evidence type="ECO:0000256" key="1">
    <source>
        <dbReference type="ARBA" id="ARBA00004613"/>
    </source>
</evidence>
<sequence length="448" mass="50540">MRPPIPLIQSATLYNSIPRRRRYQQLSEDTMERLCILVLCVLVPLCRAESPLSPVVTPIDCNATEFEAGVALDLINEDRSNGFVFKPLHVVEVHEQEVQSHLYPASTIYYLTIDVLETTCSVLSGKSWKDCSEASSFHSWVFGQCKAIILLSLPWRVQKLLNYNCTTASVPASAILQTCPDCPTPTWEISPKTRKMADKLLGDFNKESNSTRHFRSDHIERETSQWVIGPSYFIKFTIKETECLKKTKKNVNLMDCKFLEDKDARVGFCEGSIMTNSRTGEEHKQVTCEVYEPKVDRSPAASFRGSFTYVGKAKVRFHDEGQEESGAAGKAYDEPHPSQNGIKPDHPPKDSSHKDHSGSSEEHGEKKPSVRKPKGLIQNFRLNDSDVLPAPAITISIPPLPTRPEVRSEFIEFPETDSHLPTCPWTKEDKPEILQYLPRKHNQVSADV</sequence>
<dbReference type="CDD" id="cd00042">
    <property type="entry name" value="CY"/>
    <property type="match status" value="2"/>
</dbReference>
<evidence type="ECO:0000256" key="4">
    <source>
        <dbReference type="ARBA" id="ARBA00022737"/>
    </source>
</evidence>
<protein>
    <recommendedName>
        <fullName evidence="8">Cystatin domain-containing protein</fullName>
    </recommendedName>
</protein>
<dbReference type="InParanoid" id="A0A6I8QDD2"/>
<dbReference type="GO" id="GO:0005576">
    <property type="term" value="C:extracellular region"/>
    <property type="evidence" value="ECO:0007669"/>
    <property type="project" value="UniProtKB-SubCell"/>
</dbReference>
<feature type="compositionally biased region" description="Basic and acidic residues" evidence="7">
    <location>
        <begin position="343"/>
        <end position="368"/>
    </location>
</feature>
<keyword evidence="5" id="KW-1015">Disulfide bond</keyword>
<evidence type="ECO:0000259" key="8">
    <source>
        <dbReference type="SMART" id="SM00043"/>
    </source>
</evidence>
<keyword evidence="6" id="KW-0325">Glycoprotein</keyword>
<organism evidence="9">
    <name type="scientific">Xenopus tropicalis</name>
    <name type="common">Western clawed frog</name>
    <name type="synonym">Silurana tropicalis</name>
    <dbReference type="NCBI Taxonomy" id="8364"/>
    <lineage>
        <taxon>Eukaryota</taxon>
        <taxon>Metazoa</taxon>
        <taxon>Chordata</taxon>
        <taxon>Craniata</taxon>
        <taxon>Vertebrata</taxon>
        <taxon>Euteleostomi</taxon>
        <taxon>Amphibia</taxon>
        <taxon>Batrachia</taxon>
        <taxon>Anura</taxon>
        <taxon>Pipoidea</taxon>
        <taxon>Pipidae</taxon>
        <taxon>Xenopodinae</taxon>
        <taxon>Xenopus</taxon>
        <taxon>Silurana</taxon>
    </lineage>
</organism>
<dbReference type="InterPro" id="IPR000010">
    <property type="entry name" value="Cystatin_dom"/>
</dbReference>
<dbReference type="GO" id="GO:0060255">
    <property type="term" value="P:regulation of macromolecule metabolic process"/>
    <property type="evidence" value="ECO:0007669"/>
    <property type="project" value="UniProtKB-ARBA"/>
</dbReference>
<dbReference type="GO" id="GO:0004869">
    <property type="term" value="F:cysteine-type endopeptidase inhibitor activity"/>
    <property type="evidence" value="ECO:0007669"/>
    <property type="project" value="InterPro"/>
</dbReference>
<dbReference type="FunFam" id="3.10.450.10:FF:000031">
    <property type="entry name" value="Histidine-rich glycoprotein"/>
    <property type="match status" value="1"/>
</dbReference>
<dbReference type="AlphaFoldDB" id="A0A6I8QDD2"/>
<dbReference type="GeneTree" id="ENSGT00950000182930"/>
<accession>A0A6I8QDD2</accession>
<keyword evidence="3" id="KW-0732">Signal</keyword>
<dbReference type="FunFam" id="3.10.450.10:FF:000005">
    <property type="entry name" value="Histidine-rich glycoprotein"/>
    <property type="match status" value="1"/>
</dbReference>
<comment type="subcellular location">
    <subcellularLocation>
        <location evidence="1">Secreted</location>
    </subcellularLocation>
</comment>
<evidence type="ECO:0000256" key="7">
    <source>
        <dbReference type="SAM" id="MobiDB-lite"/>
    </source>
</evidence>
<dbReference type="SUPFAM" id="SSF54403">
    <property type="entry name" value="Cystatin/monellin"/>
    <property type="match status" value="2"/>
</dbReference>
<evidence type="ECO:0000313" key="9">
    <source>
        <dbReference type="Ensembl" id="ENSXETP00000070738"/>
    </source>
</evidence>
<dbReference type="SMART" id="SM00043">
    <property type="entry name" value="CY"/>
    <property type="match status" value="2"/>
</dbReference>
<evidence type="ECO:0000256" key="5">
    <source>
        <dbReference type="ARBA" id="ARBA00023157"/>
    </source>
</evidence>
<reference evidence="9" key="2">
    <citation type="submission" date="2020-05" db="UniProtKB">
        <authorList>
            <consortium name="Ensembl"/>
        </authorList>
    </citation>
    <scope>IDENTIFICATION</scope>
</reference>
<feature type="region of interest" description="Disordered" evidence="7">
    <location>
        <begin position="321"/>
        <end position="376"/>
    </location>
</feature>
<feature type="domain" description="Cystatin" evidence="8">
    <location>
        <begin position="49"/>
        <end position="166"/>
    </location>
</feature>
<keyword evidence="2" id="KW-0964">Secreted</keyword>
<name>A0A6I8QDD2_XENTR</name>
<dbReference type="InterPro" id="IPR046350">
    <property type="entry name" value="Cystatin_sf"/>
</dbReference>
<feature type="domain" description="Cystatin" evidence="8">
    <location>
        <begin position="178"/>
        <end position="286"/>
    </location>
</feature>
<keyword evidence="4" id="KW-0677">Repeat</keyword>
<dbReference type="PANTHER" id="PTHR13814:SF18">
    <property type="entry name" value="FETUIN-B"/>
    <property type="match status" value="1"/>
</dbReference>
<evidence type="ECO:0000256" key="3">
    <source>
        <dbReference type="ARBA" id="ARBA00022729"/>
    </source>
</evidence>
<dbReference type="Pfam" id="PF00031">
    <property type="entry name" value="Cystatin"/>
    <property type="match status" value="2"/>
</dbReference>
<evidence type="ECO:0000256" key="6">
    <source>
        <dbReference type="ARBA" id="ARBA00023180"/>
    </source>
</evidence>